<evidence type="ECO:0000256" key="2">
    <source>
        <dbReference type="ARBA" id="ARBA00022741"/>
    </source>
</evidence>
<dbReference type="KEGG" id="gaz:Pan241w_13840"/>
<keyword evidence="6" id="KW-1185">Reference proteome</keyword>
<dbReference type="InterPro" id="IPR017871">
    <property type="entry name" value="ABC_transporter-like_CS"/>
</dbReference>
<dbReference type="InterPro" id="IPR003439">
    <property type="entry name" value="ABC_transporter-like_ATP-bd"/>
</dbReference>
<dbReference type="SUPFAM" id="SSF52540">
    <property type="entry name" value="P-loop containing nucleoside triphosphate hydrolases"/>
    <property type="match status" value="1"/>
</dbReference>
<evidence type="ECO:0000313" key="5">
    <source>
        <dbReference type="EMBL" id="QDT41324.1"/>
    </source>
</evidence>
<name>A0A517RBX3_9PLAN</name>
<dbReference type="GO" id="GO:0005524">
    <property type="term" value="F:ATP binding"/>
    <property type="evidence" value="ECO:0007669"/>
    <property type="project" value="UniProtKB-KW"/>
</dbReference>
<dbReference type="SMART" id="SM00382">
    <property type="entry name" value="AAA"/>
    <property type="match status" value="1"/>
</dbReference>
<dbReference type="Pfam" id="PF00005">
    <property type="entry name" value="ABC_tran"/>
    <property type="match status" value="1"/>
</dbReference>
<dbReference type="Proteomes" id="UP000317171">
    <property type="component" value="Chromosome"/>
</dbReference>
<keyword evidence="3 5" id="KW-0067">ATP-binding</keyword>
<dbReference type="RefSeq" id="WP_145212720.1">
    <property type="nucleotide sequence ID" value="NZ_CP036269.1"/>
</dbReference>
<dbReference type="PANTHER" id="PTHR42711:SF4">
    <property type="entry name" value="ABC TRANSPORTER RELATED"/>
    <property type="match status" value="1"/>
</dbReference>
<evidence type="ECO:0000256" key="3">
    <source>
        <dbReference type="ARBA" id="ARBA00022840"/>
    </source>
</evidence>
<accession>A0A517RBX3</accession>
<organism evidence="5 6">
    <name type="scientific">Gimesia alba</name>
    <dbReference type="NCBI Taxonomy" id="2527973"/>
    <lineage>
        <taxon>Bacteria</taxon>
        <taxon>Pseudomonadati</taxon>
        <taxon>Planctomycetota</taxon>
        <taxon>Planctomycetia</taxon>
        <taxon>Planctomycetales</taxon>
        <taxon>Planctomycetaceae</taxon>
        <taxon>Gimesia</taxon>
    </lineage>
</organism>
<dbReference type="OrthoDB" id="9795548at2"/>
<dbReference type="EMBL" id="CP036269">
    <property type="protein sequence ID" value="QDT41324.1"/>
    <property type="molecule type" value="Genomic_DNA"/>
</dbReference>
<keyword evidence="2" id="KW-0547">Nucleotide-binding</keyword>
<dbReference type="InterPro" id="IPR050763">
    <property type="entry name" value="ABC_transporter_ATP-binding"/>
</dbReference>
<dbReference type="AlphaFoldDB" id="A0A517RBX3"/>
<evidence type="ECO:0000256" key="1">
    <source>
        <dbReference type="ARBA" id="ARBA00022448"/>
    </source>
</evidence>
<dbReference type="PROSITE" id="PS00211">
    <property type="entry name" value="ABC_TRANSPORTER_1"/>
    <property type="match status" value="1"/>
</dbReference>
<protein>
    <submittedName>
        <fullName evidence="5">Putative ABC transporter ATP-binding protein YbhF</fullName>
    </submittedName>
</protein>
<reference evidence="5 6" key="1">
    <citation type="submission" date="2019-02" db="EMBL/GenBank/DDBJ databases">
        <title>Deep-cultivation of Planctomycetes and their phenomic and genomic characterization uncovers novel biology.</title>
        <authorList>
            <person name="Wiegand S."/>
            <person name="Jogler M."/>
            <person name="Boedeker C."/>
            <person name="Pinto D."/>
            <person name="Vollmers J."/>
            <person name="Rivas-Marin E."/>
            <person name="Kohn T."/>
            <person name="Peeters S.H."/>
            <person name="Heuer A."/>
            <person name="Rast P."/>
            <person name="Oberbeckmann S."/>
            <person name="Bunk B."/>
            <person name="Jeske O."/>
            <person name="Meyerdierks A."/>
            <person name="Storesund J.E."/>
            <person name="Kallscheuer N."/>
            <person name="Luecker S."/>
            <person name="Lage O.M."/>
            <person name="Pohl T."/>
            <person name="Merkel B.J."/>
            <person name="Hornburger P."/>
            <person name="Mueller R.-W."/>
            <person name="Bruemmer F."/>
            <person name="Labrenz M."/>
            <person name="Spormann A.M."/>
            <person name="Op den Camp H."/>
            <person name="Overmann J."/>
            <person name="Amann R."/>
            <person name="Jetten M.S.M."/>
            <person name="Mascher T."/>
            <person name="Medema M.H."/>
            <person name="Devos D.P."/>
            <person name="Kaster A.-K."/>
            <person name="Ovreas L."/>
            <person name="Rohde M."/>
            <person name="Galperin M.Y."/>
            <person name="Jogler C."/>
        </authorList>
    </citation>
    <scope>NUCLEOTIDE SEQUENCE [LARGE SCALE GENOMIC DNA]</scope>
    <source>
        <strain evidence="5 6">Pan241w</strain>
    </source>
</reference>
<dbReference type="PANTHER" id="PTHR42711">
    <property type="entry name" value="ABC TRANSPORTER ATP-BINDING PROTEIN"/>
    <property type="match status" value="1"/>
</dbReference>
<dbReference type="InterPro" id="IPR027417">
    <property type="entry name" value="P-loop_NTPase"/>
</dbReference>
<proteinExistence type="predicted"/>
<dbReference type="Gene3D" id="3.40.50.300">
    <property type="entry name" value="P-loop containing nucleotide triphosphate hydrolases"/>
    <property type="match status" value="1"/>
</dbReference>
<dbReference type="InterPro" id="IPR003593">
    <property type="entry name" value="AAA+_ATPase"/>
</dbReference>
<keyword evidence="1" id="KW-0813">Transport</keyword>
<sequence length="343" mass="39534">MNAIVVKNLEKNYKVYQKKEGVLASLKGLWRRDHKTVHAVSDVSFSIEKGEMVAFLGPNGAGKTTTLKLLAGLIFPSAGDATVLGHIPWKRENEYRRRFSLVMGQKNQLWWDLPAQESFRLHKEIYRIDPQQYTRRIDELTSLLEVRHLIGQPVRELSLGERMRMELIAALLHKPDVLLLDEPTIGLDVVSQRRVQEFLKYYQVEQKTTVVLTSHYMKDVEALCKRAIIINQGSIKHDGPLSDILDRFSNYKIMDVQFDGDDHPRDFSQWGEVIEFEAPHVKLKVPRNKIPEILSNLLAKYRILDVGVQERPLEEVIAEVFTEHKNDADRAKDESNLLQSTTD</sequence>
<dbReference type="GO" id="GO:0016887">
    <property type="term" value="F:ATP hydrolysis activity"/>
    <property type="evidence" value="ECO:0007669"/>
    <property type="project" value="InterPro"/>
</dbReference>
<gene>
    <name evidence="5" type="primary">ybhF_3</name>
    <name evidence="5" type="ORF">Pan241w_13840</name>
</gene>
<dbReference type="PROSITE" id="PS50893">
    <property type="entry name" value="ABC_TRANSPORTER_2"/>
    <property type="match status" value="1"/>
</dbReference>
<evidence type="ECO:0000259" key="4">
    <source>
        <dbReference type="PROSITE" id="PS50893"/>
    </source>
</evidence>
<dbReference type="CDD" id="cd03267">
    <property type="entry name" value="ABC_NatA_like"/>
    <property type="match status" value="1"/>
</dbReference>
<feature type="domain" description="ABC transporter" evidence="4">
    <location>
        <begin position="24"/>
        <end position="257"/>
    </location>
</feature>
<evidence type="ECO:0000313" key="6">
    <source>
        <dbReference type="Proteomes" id="UP000317171"/>
    </source>
</evidence>